<reference evidence="1 2" key="1">
    <citation type="submission" date="2021-06" db="EMBL/GenBank/DDBJ databases">
        <title>Caerostris extrusa draft genome.</title>
        <authorList>
            <person name="Kono N."/>
            <person name="Arakawa K."/>
        </authorList>
    </citation>
    <scope>NUCLEOTIDE SEQUENCE [LARGE SCALE GENOMIC DNA]</scope>
</reference>
<gene>
    <name evidence="1" type="ORF">CEXT_809301</name>
</gene>
<dbReference type="Proteomes" id="UP001054945">
    <property type="component" value="Unassembled WGS sequence"/>
</dbReference>
<proteinExistence type="predicted"/>
<evidence type="ECO:0000313" key="1">
    <source>
        <dbReference type="EMBL" id="GIX73625.1"/>
    </source>
</evidence>
<keyword evidence="2" id="KW-1185">Reference proteome</keyword>
<dbReference type="AlphaFoldDB" id="A0AAV4MP85"/>
<protein>
    <submittedName>
        <fullName evidence="1">Uncharacterized protein</fullName>
    </submittedName>
</protein>
<organism evidence="1 2">
    <name type="scientific">Caerostris extrusa</name>
    <name type="common">Bark spider</name>
    <name type="synonym">Caerostris bankana</name>
    <dbReference type="NCBI Taxonomy" id="172846"/>
    <lineage>
        <taxon>Eukaryota</taxon>
        <taxon>Metazoa</taxon>
        <taxon>Ecdysozoa</taxon>
        <taxon>Arthropoda</taxon>
        <taxon>Chelicerata</taxon>
        <taxon>Arachnida</taxon>
        <taxon>Araneae</taxon>
        <taxon>Araneomorphae</taxon>
        <taxon>Entelegynae</taxon>
        <taxon>Araneoidea</taxon>
        <taxon>Araneidae</taxon>
        <taxon>Caerostris</taxon>
    </lineage>
</organism>
<comment type="caution">
    <text evidence="1">The sequence shown here is derived from an EMBL/GenBank/DDBJ whole genome shotgun (WGS) entry which is preliminary data.</text>
</comment>
<name>A0AAV4MP85_CAEEX</name>
<dbReference type="EMBL" id="BPLR01019970">
    <property type="protein sequence ID" value="GIX73625.1"/>
    <property type="molecule type" value="Genomic_DNA"/>
</dbReference>
<accession>A0AAV4MP85</accession>
<sequence>MCLFPDIINKSSPVPSHFVLTARKYYTNLLIFFTRLLDVNELNGTLSCTLAKIKWCQDETWLSFQRRSIAKKGNRDIFSHEVSNMHPMAAENRPAIRQNPAAGIC</sequence>
<evidence type="ECO:0000313" key="2">
    <source>
        <dbReference type="Proteomes" id="UP001054945"/>
    </source>
</evidence>